<evidence type="ECO:0000313" key="1">
    <source>
        <dbReference type="EMBL" id="KAK6126617.1"/>
    </source>
</evidence>
<protein>
    <submittedName>
        <fullName evidence="1">Uncharacterized protein</fullName>
    </submittedName>
</protein>
<name>A0ABR0UVH0_REHGL</name>
<dbReference type="Proteomes" id="UP001318860">
    <property type="component" value="Unassembled WGS sequence"/>
</dbReference>
<dbReference type="EMBL" id="JABTTQ020002032">
    <property type="protein sequence ID" value="KAK6126617.1"/>
    <property type="molecule type" value="Genomic_DNA"/>
</dbReference>
<evidence type="ECO:0000313" key="2">
    <source>
        <dbReference type="Proteomes" id="UP001318860"/>
    </source>
</evidence>
<accession>A0ABR0UVH0</accession>
<dbReference type="PANTHER" id="PTHR35510:SF1">
    <property type="entry name" value="DBH-LIKE MONOOXYGENASE"/>
    <property type="match status" value="1"/>
</dbReference>
<comment type="caution">
    <text evidence="1">The sequence shown here is derived from an EMBL/GenBank/DDBJ whole genome shotgun (WGS) entry which is preliminary data.</text>
</comment>
<sequence length="298" mass="32892">MGVVRDLNANLVLVCGRALPRSFSVLEGEMCAMLDGLSLLIEVFLGFEKLVLCLIASGVMDGYFSLKLKRKDLEDVNDDFSDFSLSSPARKIRRLDAELPPIIEEEECETPIAFEHSMLHEQSFVNDSSGGIKIEELPNVPSNEEKAIVLFKPFDTTAIPQSPSSYTLSVNPHLISALKNQVPWSSQPNSWRLADDEAAENNNSGSGNGCLAVVPWVPSQFSSESVAESPSQIDNSEMMEAQEVGEEKMDVEDGIEQRNVNEAGGMSLSEGFHQWQQQHCVIPQPPPHNTSAPIVWYR</sequence>
<keyword evidence="2" id="KW-1185">Reference proteome</keyword>
<organism evidence="1 2">
    <name type="scientific">Rehmannia glutinosa</name>
    <name type="common">Chinese foxglove</name>
    <dbReference type="NCBI Taxonomy" id="99300"/>
    <lineage>
        <taxon>Eukaryota</taxon>
        <taxon>Viridiplantae</taxon>
        <taxon>Streptophyta</taxon>
        <taxon>Embryophyta</taxon>
        <taxon>Tracheophyta</taxon>
        <taxon>Spermatophyta</taxon>
        <taxon>Magnoliopsida</taxon>
        <taxon>eudicotyledons</taxon>
        <taxon>Gunneridae</taxon>
        <taxon>Pentapetalae</taxon>
        <taxon>asterids</taxon>
        <taxon>lamiids</taxon>
        <taxon>Lamiales</taxon>
        <taxon>Orobanchaceae</taxon>
        <taxon>Rehmannieae</taxon>
        <taxon>Rehmannia</taxon>
    </lineage>
</organism>
<dbReference type="PANTHER" id="PTHR35510">
    <property type="entry name" value="DBH-LIKE MONOOXYGENASE"/>
    <property type="match status" value="1"/>
</dbReference>
<reference evidence="1 2" key="1">
    <citation type="journal article" date="2021" name="Comput. Struct. Biotechnol. J.">
        <title>De novo genome assembly of the potent medicinal plant Rehmannia glutinosa using nanopore technology.</title>
        <authorList>
            <person name="Ma L."/>
            <person name="Dong C."/>
            <person name="Song C."/>
            <person name="Wang X."/>
            <person name="Zheng X."/>
            <person name="Niu Y."/>
            <person name="Chen S."/>
            <person name="Feng W."/>
        </authorList>
    </citation>
    <scope>NUCLEOTIDE SEQUENCE [LARGE SCALE GENOMIC DNA]</scope>
    <source>
        <strain evidence="1">DH-2019</strain>
    </source>
</reference>
<gene>
    <name evidence="1" type="ORF">DH2020_039642</name>
</gene>
<proteinExistence type="predicted"/>